<feature type="region of interest" description="Disordered" evidence="1">
    <location>
        <begin position="105"/>
        <end position="128"/>
    </location>
</feature>
<keyword evidence="3" id="KW-1185">Reference proteome</keyword>
<dbReference type="EMBL" id="RSCD01000012">
    <property type="protein sequence ID" value="RSH89881.1"/>
    <property type="molecule type" value="Genomic_DNA"/>
</dbReference>
<dbReference type="OrthoDB" id="5510941at2759"/>
<sequence length="128" mass="14357">MSGQTRLTYLLGAPLAKNVVRQWPQMGETVKGADLISAVEGNFETVTLEVGRRLPLGDMVIVEWTTNYGDGKLFRSVTIGELEDGKAVRVTDYWGPPFETPDWRKPMTARLDMPPDGIWPSKDRLGRH</sequence>
<gene>
    <name evidence="2" type="ORF">EHS25_001867</name>
</gene>
<dbReference type="Proteomes" id="UP000279259">
    <property type="component" value="Unassembled WGS sequence"/>
</dbReference>
<organism evidence="2 3">
    <name type="scientific">Saitozyma podzolica</name>
    <dbReference type="NCBI Taxonomy" id="1890683"/>
    <lineage>
        <taxon>Eukaryota</taxon>
        <taxon>Fungi</taxon>
        <taxon>Dikarya</taxon>
        <taxon>Basidiomycota</taxon>
        <taxon>Agaricomycotina</taxon>
        <taxon>Tremellomycetes</taxon>
        <taxon>Tremellales</taxon>
        <taxon>Trimorphomycetaceae</taxon>
        <taxon>Saitozyma</taxon>
    </lineage>
</organism>
<comment type="caution">
    <text evidence="2">The sequence shown here is derived from an EMBL/GenBank/DDBJ whole genome shotgun (WGS) entry which is preliminary data.</text>
</comment>
<name>A0A427YFD2_9TREE</name>
<proteinExistence type="predicted"/>
<evidence type="ECO:0008006" key="4">
    <source>
        <dbReference type="Google" id="ProtNLM"/>
    </source>
</evidence>
<evidence type="ECO:0000313" key="2">
    <source>
        <dbReference type="EMBL" id="RSH89881.1"/>
    </source>
</evidence>
<accession>A0A427YFD2</accession>
<dbReference type="Gene3D" id="3.10.450.50">
    <property type="match status" value="1"/>
</dbReference>
<dbReference type="InterPro" id="IPR032710">
    <property type="entry name" value="NTF2-like_dom_sf"/>
</dbReference>
<dbReference type="AlphaFoldDB" id="A0A427YFD2"/>
<evidence type="ECO:0000313" key="3">
    <source>
        <dbReference type="Proteomes" id="UP000279259"/>
    </source>
</evidence>
<evidence type="ECO:0000256" key="1">
    <source>
        <dbReference type="SAM" id="MobiDB-lite"/>
    </source>
</evidence>
<reference evidence="2 3" key="1">
    <citation type="submission" date="2018-11" db="EMBL/GenBank/DDBJ databases">
        <title>Genome sequence of Saitozyma podzolica DSM 27192.</title>
        <authorList>
            <person name="Aliyu H."/>
            <person name="Gorte O."/>
            <person name="Ochsenreither K."/>
        </authorList>
    </citation>
    <scope>NUCLEOTIDE SEQUENCE [LARGE SCALE GENOMIC DNA]</scope>
    <source>
        <strain evidence="2 3">DSM 27192</strain>
    </source>
</reference>
<protein>
    <recommendedName>
        <fullName evidence="4">SnoaL-like domain-containing protein</fullName>
    </recommendedName>
</protein>
<dbReference type="SUPFAM" id="SSF54427">
    <property type="entry name" value="NTF2-like"/>
    <property type="match status" value="1"/>
</dbReference>